<dbReference type="AlphaFoldDB" id="A0A6J2TLC5"/>
<dbReference type="CDD" id="cd00326">
    <property type="entry name" value="alpha_CA"/>
    <property type="match status" value="1"/>
</dbReference>
<dbReference type="SMART" id="SM01057">
    <property type="entry name" value="Carb_anhydrase"/>
    <property type="match status" value="1"/>
</dbReference>
<dbReference type="GeneID" id="115625153"/>
<reference evidence="4" key="1">
    <citation type="submission" date="2025-08" db="UniProtKB">
        <authorList>
            <consortium name="RefSeq"/>
        </authorList>
    </citation>
    <scope>IDENTIFICATION</scope>
    <source>
        <strain evidence="4">11010-0011.00</strain>
        <tissue evidence="4">Whole body</tissue>
    </source>
</reference>
<dbReference type="SUPFAM" id="SSF51069">
    <property type="entry name" value="Carbonic anhydrase"/>
    <property type="match status" value="1"/>
</dbReference>
<protein>
    <submittedName>
        <fullName evidence="4">Carbonic anhydrase 6-like isoform X1</fullName>
    </submittedName>
</protein>
<feature type="domain" description="Alpha-carbonic anhydrase" evidence="2">
    <location>
        <begin position="20"/>
        <end position="281"/>
    </location>
</feature>
<evidence type="ECO:0000259" key="2">
    <source>
        <dbReference type="PROSITE" id="PS51144"/>
    </source>
</evidence>
<dbReference type="Proteomes" id="UP000504634">
    <property type="component" value="Unplaced"/>
</dbReference>
<dbReference type="InterPro" id="IPR023561">
    <property type="entry name" value="Carbonic_anhydrase_a-class"/>
</dbReference>
<organism evidence="3 4">
    <name type="scientific">Drosophila lebanonensis</name>
    <name type="common">Fruit fly</name>
    <name type="synonym">Scaptodrosophila lebanonensis</name>
    <dbReference type="NCBI Taxonomy" id="7225"/>
    <lineage>
        <taxon>Eukaryota</taxon>
        <taxon>Metazoa</taxon>
        <taxon>Ecdysozoa</taxon>
        <taxon>Arthropoda</taxon>
        <taxon>Hexapoda</taxon>
        <taxon>Insecta</taxon>
        <taxon>Pterygota</taxon>
        <taxon>Neoptera</taxon>
        <taxon>Endopterygota</taxon>
        <taxon>Diptera</taxon>
        <taxon>Brachycera</taxon>
        <taxon>Muscomorpha</taxon>
        <taxon>Ephydroidea</taxon>
        <taxon>Drosophilidae</taxon>
        <taxon>Scaptodrosophila</taxon>
    </lineage>
</organism>
<keyword evidence="3" id="KW-1185">Reference proteome</keyword>
<accession>A0A6J2TLC5</accession>
<proteinExistence type="inferred from homology"/>
<dbReference type="PANTHER" id="PTHR18952">
    <property type="entry name" value="CARBONIC ANHYDRASE"/>
    <property type="match status" value="1"/>
</dbReference>
<name>A0A6J2TLC5_DROLE</name>
<dbReference type="PANTHER" id="PTHR18952:SF137">
    <property type="entry name" value="CARBONIC ANHYDRASE"/>
    <property type="match status" value="1"/>
</dbReference>
<dbReference type="GO" id="GO:0008270">
    <property type="term" value="F:zinc ion binding"/>
    <property type="evidence" value="ECO:0007669"/>
    <property type="project" value="InterPro"/>
</dbReference>
<dbReference type="Pfam" id="PF00194">
    <property type="entry name" value="Carb_anhydrase"/>
    <property type="match status" value="1"/>
</dbReference>
<dbReference type="InterPro" id="IPR036398">
    <property type="entry name" value="CA_dom_sf"/>
</dbReference>
<dbReference type="PROSITE" id="PS51144">
    <property type="entry name" value="ALPHA_CA_2"/>
    <property type="match status" value="1"/>
</dbReference>
<sequence>MVKAIRKFCSAVERTCFVQKPFNYDHHGDDWELASDVRCGKQQSPIAINRKKICLSKASKLHFLNYHKPLAGPLKFHNTGTTAKLYFSAVEDGTLPGICGCVLESVYQAVQMHFHWGSESSKGAEHTIDGVRHDGELHIVHKNCAYSTKSEAMCSPDGFVVLAILLRAVTKPKVEPVGLNKILQQVKQLQEFGSITTIKPQMKMNELFANIKTDEFFSYKGSLTTPPCVEAVNWFVFPKALEVGKKYLRHFWCLQDSYDKLVINNYRNLQDIHDRTVYFRSMM</sequence>
<dbReference type="GO" id="GO:0005737">
    <property type="term" value="C:cytoplasm"/>
    <property type="evidence" value="ECO:0007669"/>
    <property type="project" value="TreeGrafter"/>
</dbReference>
<evidence type="ECO:0000256" key="1">
    <source>
        <dbReference type="ARBA" id="ARBA00010718"/>
    </source>
</evidence>
<dbReference type="OrthoDB" id="429145at2759"/>
<dbReference type="GO" id="GO:0004089">
    <property type="term" value="F:carbonate dehydratase activity"/>
    <property type="evidence" value="ECO:0007669"/>
    <property type="project" value="InterPro"/>
</dbReference>
<dbReference type="Gene3D" id="3.10.200.10">
    <property type="entry name" value="Alpha carbonic anhydrase"/>
    <property type="match status" value="1"/>
</dbReference>
<dbReference type="RefSeq" id="XP_030375938.1">
    <property type="nucleotide sequence ID" value="XM_030520078.1"/>
</dbReference>
<gene>
    <name evidence="4" type="primary">LOC115625153</name>
</gene>
<evidence type="ECO:0000313" key="3">
    <source>
        <dbReference type="Proteomes" id="UP000504634"/>
    </source>
</evidence>
<dbReference type="InterPro" id="IPR001148">
    <property type="entry name" value="CA_dom"/>
</dbReference>
<evidence type="ECO:0000313" key="4">
    <source>
        <dbReference type="RefSeq" id="XP_030375938.1"/>
    </source>
</evidence>
<comment type="similarity">
    <text evidence="1">Belongs to the alpha-carbonic anhydrase family.</text>
</comment>